<proteinExistence type="predicted"/>
<organism evidence="2 3">
    <name type="scientific">Apolygus lucorum</name>
    <name type="common">Small green plant bug</name>
    <name type="synonym">Lygocoris lucorum</name>
    <dbReference type="NCBI Taxonomy" id="248454"/>
    <lineage>
        <taxon>Eukaryota</taxon>
        <taxon>Metazoa</taxon>
        <taxon>Ecdysozoa</taxon>
        <taxon>Arthropoda</taxon>
        <taxon>Hexapoda</taxon>
        <taxon>Insecta</taxon>
        <taxon>Pterygota</taxon>
        <taxon>Neoptera</taxon>
        <taxon>Paraneoptera</taxon>
        <taxon>Hemiptera</taxon>
        <taxon>Heteroptera</taxon>
        <taxon>Panheteroptera</taxon>
        <taxon>Cimicomorpha</taxon>
        <taxon>Miridae</taxon>
        <taxon>Mirini</taxon>
        <taxon>Apolygus</taxon>
    </lineage>
</organism>
<evidence type="ECO:0000256" key="1">
    <source>
        <dbReference type="SAM" id="MobiDB-lite"/>
    </source>
</evidence>
<sequence>MDPNSRGSRILKLLISNPLSPEIPLLSRSESSAKKLFVAQNQISTRKPVGKKSESNEHESALQYDSVNLSHEFSTEQVDIPILELCEPSGCTEPLIDGSKDYEICEISDTVEVPPGRGVDGSETRSNPADSDSILADSLIEQADVLLQEIQEIVEQPFHHIDSSKIGARGNDLCESLEDSSNSDETLNDSGPLMGTSNVSYSVKVDPMKPTLLHFLRTVPSTSVDTSCTSEEDQGNCKDPDYNQCQDNDSDESSGLSSHSLGCSPLPPSPCLDEHHADENEEETRQIIGKKRKSNPALWIAQKKKLLRNSGKAYETYKSKIQVSSRKVGPSCGPKCRLKCPGKVCEEERQRQFSGFWGLKDLQRQREYIVNHSQQIKPKYRYSSTQDLRREPDLETKVERNRQFIELRFSKMEEVELRKEQARRHLNHELGSAVTERATAFVSGDETQTGCRGRVMTYPEMLKPNAKIVDVFRRMLNFPDFQPKRALKMGITEEFQSVGHIKF</sequence>
<dbReference type="EMBL" id="WIXP02000005">
    <property type="protein sequence ID" value="KAF6211025.1"/>
    <property type="molecule type" value="Genomic_DNA"/>
</dbReference>
<feature type="region of interest" description="Disordered" evidence="1">
    <location>
        <begin position="111"/>
        <end position="130"/>
    </location>
</feature>
<comment type="caution">
    <text evidence="2">The sequence shown here is derived from an EMBL/GenBank/DDBJ whole genome shotgun (WGS) entry which is preliminary data.</text>
</comment>
<feature type="compositionally biased region" description="Polar residues" evidence="1">
    <location>
        <begin position="183"/>
        <end position="195"/>
    </location>
</feature>
<dbReference type="Proteomes" id="UP000466442">
    <property type="component" value="Linkage Group LG5"/>
</dbReference>
<evidence type="ECO:0000313" key="2">
    <source>
        <dbReference type="EMBL" id="KAF6211025.1"/>
    </source>
</evidence>
<name>A0A8S9XTU8_APOLU</name>
<dbReference type="AlphaFoldDB" id="A0A8S9XTU8"/>
<dbReference type="PANTHER" id="PTHR10773">
    <property type="entry name" value="DNA-DIRECTED RNA POLYMERASES I, II, AND III SUBUNIT RPABC2"/>
    <property type="match status" value="1"/>
</dbReference>
<dbReference type="OrthoDB" id="6776127at2759"/>
<feature type="region of interest" description="Disordered" evidence="1">
    <location>
        <begin position="223"/>
        <end position="290"/>
    </location>
</feature>
<feature type="region of interest" description="Disordered" evidence="1">
    <location>
        <begin position="173"/>
        <end position="195"/>
    </location>
</feature>
<accession>A0A8S9XTU8</accession>
<dbReference type="PANTHER" id="PTHR10773:SF19">
    <property type="match status" value="1"/>
</dbReference>
<protein>
    <submittedName>
        <fullName evidence="2">Uncharacterized protein</fullName>
    </submittedName>
</protein>
<gene>
    <name evidence="2" type="ORF">GE061_014138</name>
</gene>
<evidence type="ECO:0000313" key="3">
    <source>
        <dbReference type="Proteomes" id="UP000466442"/>
    </source>
</evidence>
<keyword evidence="3" id="KW-1185">Reference proteome</keyword>
<reference evidence="2" key="1">
    <citation type="journal article" date="2021" name="Mol. Ecol. Resour.">
        <title>Apolygus lucorum genome provides insights into omnivorousness and mesophyll feeding.</title>
        <authorList>
            <person name="Liu Y."/>
            <person name="Liu H."/>
            <person name="Wang H."/>
            <person name="Huang T."/>
            <person name="Liu B."/>
            <person name="Yang B."/>
            <person name="Yin L."/>
            <person name="Li B."/>
            <person name="Zhang Y."/>
            <person name="Zhang S."/>
            <person name="Jiang F."/>
            <person name="Zhang X."/>
            <person name="Ren Y."/>
            <person name="Wang B."/>
            <person name="Wang S."/>
            <person name="Lu Y."/>
            <person name="Wu K."/>
            <person name="Fan W."/>
            <person name="Wang G."/>
        </authorList>
    </citation>
    <scope>NUCLEOTIDE SEQUENCE</scope>
    <source>
        <strain evidence="2">12Hb</strain>
    </source>
</reference>
<feature type="compositionally biased region" description="Low complexity" evidence="1">
    <location>
        <begin position="253"/>
        <end position="264"/>
    </location>
</feature>